<dbReference type="InterPro" id="IPR036638">
    <property type="entry name" value="HLH_DNA-bd_sf"/>
</dbReference>
<evidence type="ECO:0000259" key="8">
    <source>
        <dbReference type="PROSITE" id="PS50888"/>
    </source>
</evidence>
<keyword evidence="5" id="KW-0175">Coiled coil</keyword>
<reference evidence="10" key="1">
    <citation type="journal article" date="2017" name="Genome Biol.">
        <title>Comparative genomics reveals high biological diversity and specific adaptations in the industrially and medically important fungal genus Aspergillus.</title>
        <authorList>
            <person name="de Vries R.P."/>
            <person name="Riley R."/>
            <person name="Wiebenga A."/>
            <person name="Aguilar-Osorio G."/>
            <person name="Amillis S."/>
            <person name="Uchima C.A."/>
            <person name="Anderluh G."/>
            <person name="Asadollahi M."/>
            <person name="Askin M."/>
            <person name="Barry K."/>
            <person name="Battaglia E."/>
            <person name="Bayram O."/>
            <person name="Benocci T."/>
            <person name="Braus-Stromeyer S.A."/>
            <person name="Caldana C."/>
            <person name="Canovas D."/>
            <person name="Cerqueira G.C."/>
            <person name="Chen F."/>
            <person name="Chen W."/>
            <person name="Choi C."/>
            <person name="Clum A."/>
            <person name="Dos Santos R.A."/>
            <person name="Damasio A.R."/>
            <person name="Diallinas G."/>
            <person name="Emri T."/>
            <person name="Fekete E."/>
            <person name="Flipphi M."/>
            <person name="Freyberg S."/>
            <person name="Gallo A."/>
            <person name="Gournas C."/>
            <person name="Habgood R."/>
            <person name="Hainaut M."/>
            <person name="Harispe M.L."/>
            <person name="Henrissat B."/>
            <person name="Hilden K.S."/>
            <person name="Hope R."/>
            <person name="Hossain A."/>
            <person name="Karabika E."/>
            <person name="Karaffa L."/>
            <person name="Karanyi Z."/>
            <person name="Krasevec N."/>
            <person name="Kuo A."/>
            <person name="Kusch H."/>
            <person name="LaButti K."/>
            <person name="Lagendijk E.L."/>
            <person name="Lapidus A."/>
            <person name="Levasseur A."/>
            <person name="Lindquist E."/>
            <person name="Lipzen A."/>
            <person name="Logrieco A.F."/>
            <person name="MacCabe A."/>
            <person name="Maekelae M.R."/>
            <person name="Malavazi I."/>
            <person name="Melin P."/>
            <person name="Meyer V."/>
            <person name="Mielnichuk N."/>
            <person name="Miskei M."/>
            <person name="Molnar A.P."/>
            <person name="Mule G."/>
            <person name="Ngan C.Y."/>
            <person name="Orejas M."/>
            <person name="Orosz E."/>
            <person name="Ouedraogo J.P."/>
            <person name="Overkamp K.M."/>
            <person name="Park H.-S."/>
            <person name="Perrone G."/>
            <person name="Piumi F."/>
            <person name="Punt P.J."/>
            <person name="Ram A.F."/>
            <person name="Ramon A."/>
            <person name="Rauscher S."/>
            <person name="Record E."/>
            <person name="Riano-Pachon D.M."/>
            <person name="Robert V."/>
            <person name="Roehrig J."/>
            <person name="Ruller R."/>
            <person name="Salamov A."/>
            <person name="Salih N.S."/>
            <person name="Samson R.A."/>
            <person name="Sandor E."/>
            <person name="Sanguinetti M."/>
            <person name="Schuetze T."/>
            <person name="Sepcic K."/>
            <person name="Shelest E."/>
            <person name="Sherlock G."/>
            <person name="Sophianopoulou V."/>
            <person name="Squina F.M."/>
            <person name="Sun H."/>
            <person name="Susca A."/>
            <person name="Todd R.B."/>
            <person name="Tsang A."/>
            <person name="Unkles S.E."/>
            <person name="van de Wiele N."/>
            <person name="van Rossen-Uffink D."/>
            <person name="Oliveira J.V."/>
            <person name="Vesth T.C."/>
            <person name="Visser J."/>
            <person name="Yu J.-H."/>
            <person name="Zhou M."/>
            <person name="Andersen M.R."/>
            <person name="Archer D.B."/>
            <person name="Baker S.E."/>
            <person name="Benoit I."/>
            <person name="Brakhage A.A."/>
            <person name="Braus G.H."/>
            <person name="Fischer R."/>
            <person name="Frisvad J.C."/>
            <person name="Goldman G.H."/>
            <person name="Houbraken J."/>
            <person name="Oakley B."/>
            <person name="Pocsi I."/>
            <person name="Scazzocchio C."/>
            <person name="Seiboth B."/>
            <person name="vanKuyk P.A."/>
            <person name="Wortman J."/>
            <person name="Dyer P.S."/>
            <person name="Grigoriev I.V."/>
        </authorList>
    </citation>
    <scope>NUCLEOTIDE SEQUENCE [LARGE SCALE GENOMIC DNA]</scope>
    <source>
        <strain evidence="10">CBS 506.65</strain>
    </source>
</reference>
<feature type="region of interest" description="Disordered" evidence="6">
    <location>
        <begin position="1"/>
        <end position="62"/>
    </location>
</feature>
<keyword evidence="7" id="KW-1133">Transmembrane helix</keyword>
<dbReference type="PROSITE" id="PS50888">
    <property type="entry name" value="BHLH"/>
    <property type="match status" value="1"/>
</dbReference>
<dbReference type="GO" id="GO:0045944">
    <property type="term" value="P:positive regulation of transcription by RNA polymerase II"/>
    <property type="evidence" value="ECO:0007669"/>
    <property type="project" value="InterPro"/>
</dbReference>
<feature type="region of interest" description="Disordered" evidence="6">
    <location>
        <begin position="890"/>
        <end position="934"/>
    </location>
</feature>
<feature type="compositionally biased region" description="Low complexity" evidence="6">
    <location>
        <begin position="890"/>
        <end position="906"/>
    </location>
</feature>
<dbReference type="GO" id="GO:0016020">
    <property type="term" value="C:membrane"/>
    <property type="evidence" value="ECO:0007669"/>
    <property type="project" value="UniProtKB-ARBA"/>
</dbReference>
<feature type="region of interest" description="Disordered" evidence="6">
    <location>
        <begin position="791"/>
        <end position="819"/>
    </location>
</feature>
<dbReference type="Pfam" id="PF00010">
    <property type="entry name" value="HLH"/>
    <property type="match status" value="1"/>
</dbReference>
<dbReference type="GO" id="GO:0032933">
    <property type="term" value="P:SREBP signaling pathway"/>
    <property type="evidence" value="ECO:0007669"/>
    <property type="project" value="InterPro"/>
</dbReference>
<dbReference type="GO" id="GO:0046983">
    <property type="term" value="F:protein dimerization activity"/>
    <property type="evidence" value="ECO:0007669"/>
    <property type="project" value="InterPro"/>
</dbReference>
<dbReference type="GeneID" id="34608181"/>
<feature type="compositionally biased region" description="Polar residues" evidence="6">
    <location>
        <begin position="39"/>
        <end position="52"/>
    </location>
</feature>
<dbReference type="Gene3D" id="4.10.280.10">
    <property type="entry name" value="Helix-loop-helix DNA-binding domain"/>
    <property type="match status" value="1"/>
</dbReference>
<dbReference type="CDD" id="cd11399">
    <property type="entry name" value="bHLHzip_scHMS1_like"/>
    <property type="match status" value="1"/>
</dbReference>
<dbReference type="Proteomes" id="UP000184188">
    <property type="component" value="Unassembled WGS sequence"/>
</dbReference>
<proteinExistence type="predicted"/>
<evidence type="ECO:0000256" key="6">
    <source>
        <dbReference type="SAM" id="MobiDB-lite"/>
    </source>
</evidence>
<dbReference type="EMBL" id="KV878356">
    <property type="protein sequence ID" value="OJJ42844.1"/>
    <property type="molecule type" value="Genomic_DNA"/>
</dbReference>
<evidence type="ECO:0000256" key="7">
    <source>
        <dbReference type="SAM" id="Phobius"/>
    </source>
</evidence>
<sequence>MPFPTASDEVTTQDWTQWMRWDDPKDPSDLSPSAFDFSSLASPNTSATSIEPQNLGGLSAADFSPVSNYSARPFSFRAAPSLETVGSTSPGARWSIAAASSTSSIRKRKTNSDDDDLASTVAQPGGLDLTPAAKGPSKKRAHNVIEKRYRANLNEKIAELRDSVPSLRASARQINGSGPDDEDTAEGVPAASKLNKASILAKATEYIRHLEIRNKRLEEENTALKIRLRQLDKAADQSVTSAASVSSPSNCTVSTESGASSSPSVFSNIEDPPSDGSPSHHNHHHHHHNNQQQQHHHQQQQQQQQNLQNHPPEGLIKVPDAFRQLRAAAKQGPYSESYIQYENPNNNSSSSSSSSGGTGRRSGARLPNKYMLGALAGLMVVEGLSSRDDESESTAKGLLAMPLNLIFPRQGLNIGEMPSLESLHALLRYYWSSWQARAISHVLLFAALVVGLAFIVFVYLFNAAPRRSSGDYVKAAVVGSGTGGASSSSSSSPLTPGNYRRQAWLTSIQQVGVPRHRFFREWYVVTSRCADYILRCLLGWKLYSYLTGITADDERGRVKTWDIAIDAQLAGGDPEISKSRLVLTIFAAGTLPRSPMRMMLKALHCRILLWRVGNPGAWTFACSNDVARALARYQWDLARRMNRSLPQGHPEALPPHLAALLEIDSDEVMIDAIVQRAANLTWNHPTQEGTDDDEVFLDVVEEDPAIQSSLDALAAWWSSHLLQRAILRYFEASSRDPDSRRSRVLFKAKIALALAIAPPTSAAYTRALVMKAVIFEHDRVQNIGAVLAALPSDKPKSSSSPSSSSSSKKDKDQPQSISNFLDSSLPVSVRDEISLAVRCADTSLPASFTVQRATAWFNQLPLDPVELTLLGFAAVYHLLHVLAADTDYLSSSDSSVPSTPSSEDGSTASSADDEAEEDNNKGQQPVRGIRGNHKNHRHLTIAPGSLPHLGRVTSELIYWARHAYNPAFYGFTSNLADVVEQECTSICDSLGVDVADYAAVQEERMKSKRRRDRKRSIVHSSNHCSVFTVLSTEYPGIRIRYSYAELYLLSTDCNPHVPPAVLLVVRGDDWQAPCVGGRVRAQPAQGELYDDLLSIQLPVATR</sequence>
<dbReference type="Pfam" id="PF09427">
    <property type="entry name" value="DUF2014"/>
    <property type="match status" value="1"/>
</dbReference>
<keyword evidence="3" id="KW-0804">Transcription</keyword>
<feature type="domain" description="BHLH" evidence="8">
    <location>
        <begin position="137"/>
        <end position="210"/>
    </location>
</feature>
<keyword evidence="4" id="KW-0539">Nucleus</keyword>
<dbReference type="VEuPathDB" id="FungiDB:ASPZODRAFT_1273146"/>
<organism evidence="9 10">
    <name type="scientific">Penicilliopsis zonata CBS 506.65</name>
    <dbReference type="NCBI Taxonomy" id="1073090"/>
    <lineage>
        <taxon>Eukaryota</taxon>
        <taxon>Fungi</taxon>
        <taxon>Dikarya</taxon>
        <taxon>Ascomycota</taxon>
        <taxon>Pezizomycotina</taxon>
        <taxon>Eurotiomycetes</taxon>
        <taxon>Eurotiomycetidae</taxon>
        <taxon>Eurotiales</taxon>
        <taxon>Aspergillaceae</taxon>
        <taxon>Penicilliopsis</taxon>
    </lineage>
</organism>
<accession>A0A1L9S6Q0</accession>
<evidence type="ECO:0000256" key="2">
    <source>
        <dbReference type="ARBA" id="ARBA00023015"/>
    </source>
</evidence>
<dbReference type="RefSeq" id="XP_022577354.1">
    <property type="nucleotide sequence ID" value="XM_022721716.1"/>
</dbReference>
<feature type="compositionally biased region" description="Low complexity" evidence="6">
    <location>
        <begin position="299"/>
        <end position="310"/>
    </location>
</feature>
<feature type="coiled-coil region" evidence="5">
    <location>
        <begin position="200"/>
        <end position="234"/>
    </location>
</feature>
<feature type="compositionally biased region" description="Polar residues" evidence="6">
    <location>
        <begin position="250"/>
        <end position="267"/>
    </location>
</feature>
<dbReference type="InterPro" id="IPR019006">
    <property type="entry name" value="Sre1_C"/>
</dbReference>
<keyword evidence="2" id="KW-0805">Transcription regulation</keyword>
<keyword evidence="7" id="KW-0812">Transmembrane</keyword>
<keyword evidence="10" id="KW-1185">Reference proteome</keyword>
<feature type="region of interest" description="Disordered" evidence="6">
    <location>
        <begin position="170"/>
        <end position="190"/>
    </location>
</feature>
<dbReference type="PANTHER" id="PTHR47336:SF2">
    <property type="entry name" value="TRANSCRIPTION FACTOR HMS1-RELATED"/>
    <property type="match status" value="1"/>
</dbReference>
<evidence type="ECO:0000256" key="1">
    <source>
        <dbReference type="ARBA" id="ARBA00004123"/>
    </source>
</evidence>
<dbReference type="OrthoDB" id="2133190at2759"/>
<feature type="compositionally biased region" description="Low complexity" evidence="6">
    <location>
        <begin position="240"/>
        <end position="249"/>
    </location>
</feature>
<dbReference type="GO" id="GO:0005634">
    <property type="term" value="C:nucleus"/>
    <property type="evidence" value="ECO:0007669"/>
    <property type="project" value="UniProtKB-SubCell"/>
</dbReference>
<evidence type="ECO:0000256" key="4">
    <source>
        <dbReference type="ARBA" id="ARBA00023242"/>
    </source>
</evidence>
<feature type="compositionally biased region" description="Basic residues" evidence="6">
    <location>
        <begin position="280"/>
        <end position="298"/>
    </location>
</feature>
<dbReference type="SMART" id="SM00353">
    <property type="entry name" value="HLH"/>
    <property type="match status" value="1"/>
</dbReference>
<dbReference type="FunFam" id="4.10.280.10:FF:000116">
    <property type="entry name" value="Putative HLH transcription factor"/>
    <property type="match status" value="1"/>
</dbReference>
<feature type="region of interest" description="Disordered" evidence="6">
    <location>
        <begin position="336"/>
        <end position="364"/>
    </location>
</feature>
<dbReference type="GO" id="GO:0003690">
    <property type="term" value="F:double-stranded DNA binding"/>
    <property type="evidence" value="ECO:0007669"/>
    <property type="project" value="UniProtKB-ARBA"/>
</dbReference>
<dbReference type="PANTHER" id="PTHR47336">
    <property type="entry name" value="TRANSCRIPTION FACTOR HMS1-RELATED"/>
    <property type="match status" value="1"/>
</dbReference>
<feature type="transmembrane region" description="Helical" evidence="7">
    <location>
        <begin position="438"/>
        <end position="461"/>
    </location>
</feature>
<dbReference type="STRING" id="1073090.A0A1L9S6Q0"/>
<feature type="compositionally biased region" description="Low complexity" evidence="6">
    <location>
        <begin position="797"/>
        <end position="806"/>
    </location>
</feature>
<feature type="region of interest" description="Disordered" evidence="6">
    <location>
        <begin position="240"/>
        <end position="315"/>
    </location>
</feature>
<feature type="compositionally biased region" description="Polar residues" evidence="6">
    <location>
        <begin position="337"/>
        <end position="347"/>
    </location>
</feature>
<comment type="subcellular location">
    <subcellularLocation>
        <location evidence="1">Nucleus</location>
    </subcellularLocation>
</comment>
<name>A0A1L9S6Q0_9EURO</name>
<evidence type="ECO:0000313" key="9">
    <source>
        <dbReference type="EMBL" id="OJJ42844.1"/>
    </source>
</evidence>
<feature type="region of interest" description="Disordered" evidence="6">
    <location>
        <begin position="98"/>
        <end position="143"/>
    </location>
</feature>
<protein>
    <recommendedName>
        <fullName evidence="8">BHLH domain-containing protein</fullName>
    </recommendedName>
</protein>
<evidence type="ECO:0000313" key="10">
    <source>
        <dbReference type="Proteomes" id="UP000184188"/>
    </source>
</evidence>
<keyword evidence="7" id="KW-0472">Membrane</keyword>
<evidence type="ECO:0000256" key="3">
    <source>
        <dbReference type="ARBA" id="ARBA00023163"/>
    </source>
</evidence>
<dbReference type="InterPro" id="IPR052099">
    <property type="entry name" value="Regulatory_TF_Diverse"/>
</dbReference>
<evidence type="ECO:0000256" key="5">
    <source>
        <dbReference type="SAM" id="Coils"/>
    </source>
</evidence>
<dbReference type="AlphaFoldDB" id="A0A1L9S6Q0"/>
<dbReference type="InterPro" id="IPR011598">
    <property type="entry name" value="bHLH_dom"/>
</dbReference>
<dbReference type="SUPFAM" id="SSF47459">
    <property type="entry name" value="HLH, helix-loop-helix DNA-binding domain"/>
    <property type="match status" value="1"/>
</dbReference>
<gene>
    <name evidence="9" type="ORF">ASPZODRAFT_1273146</name>
</gene>